<feature type="transmembrane region" description="Helical" evidence="14">
    <location>
        <begin position="965"/>
        <end position="982"/>
    </location>
</feature>
<evidence type="ECO:0000256" key="14">
    <source>
        <dbReference type="SAM" id="Phobius"/>
    </source>
</evidence>
<evidence type="ECO:0000259" key="15">
    <source>
        <dbReference type="Pfam" id="PF23000"/>
    </source>
</evidence>
<feature type="transmembrane region" description="Helical" evidence="14">
    <location>
        <begin position="1335"/>
        <end position="1357"/>
    </location>
</feature>
<evidence type="ECO:0000256" key="3">
    <source>
        <dbReference type="ARBA" id="ARBA00022475"/>
    </source>
</evidence>
<dbReference type="CDD" id="cd04190">
    <property type="entry name" value="Chitin_synth_C"/>
    <property type="match status" value="1"/>
</dbReference>
<evidence type="ECO:0000256" key="11">
    <source>
        <dbReference type="ARBA" id="ARBA00046329"/>
    </source>
</evidence>
<dbReference type="Pfam" id="PF23000">
    <property type="entry name" value="ChitinSynthase_IV_N"/>
    <property type="match status" value="1"/>
</dbReference>
<proteinExistence type="inferred from homology"/>
<dbReference type="GO" id="GO:0006031">
    <property type="term" value="P:chitin biosynthetic process"/>
    <property type="evidence" value="ECO:0007669"/>
    <property type="project" value="TreeGrafter"/>
</dbReference>
<evidence type="ECO:0000256" key="8">
    <source>
        <dbReference type="ARBA" id="ARBA00023054"/>
    </source>
</evidence>
<accession>A0A8S4FF43</accession>
<evidence type="ECO:0000256" key="1">
    <source>
        <dbReference type="ARBA" id="ARBA00004651"/>
    </source>
</evidence>
<reference evidence="16" key="1">
    <citation type="submission" date="2020-11" db="EMBL/GenBank/DDBJ databases">
        <authorList>
            <person name="Whiteford S."/>
        </authorList>
    </citation>
    <scope>NUCLEOTIDE SEQUENCE</scope>
</reference>
<feature type="transmembrane region" description="Helical" evidence="14">
    <location>
        <begin position="334"/>
        <end position="352"/>
    </location>
</feature>
<feature type="transmembrane region" description="Helical" evidence="14">
    <location>
        <begin position="989"/>
        <end position="1013"/>
    </location>
</feature>
<dbReference type="GO" id="GO:0005886">
    <property type="term" value="C:plasma membrane"/>
    <property type="evidence" value="ECO:0007669"/>
    <property type="project" value="UniProtKB-SubCell"/>
</dbReference>
<evidence type="ECO:0000256" key="4">
    <source>
        <dbReference type="ARBA" id="ARBA00022676"/>
    </source>
</evidence>
<feature type="transmembrane region" description="Helical" evidence="14">
    <location>
        <begin position="437"/>
        <end position="460"/>
    </location>
</feature>
<feature type="transmembrane region" description="Helical" evidence="14">
    <location>
        <begin position="159"/>
        <end position="177"/>
    </location>
</feature>
<organism evidence="16 17">
    <name type="scientific">Plutella xylostella</name>
    <name type="common">Diamondback moth</name>
    <name type="synonym">Plutella maculipennis</name>
    <dbReference type="NCBI Taxonomy" id="51655"/>
    <lineage>
        <taxon>Eukaryota</taxon>
        <taxon>Metazoa</taxon>
        <taxon>Ecdysozoa</taxon>
        <taxon>Arthropoda</taxon>
        <taxon>Hexapoda</taxon>
        <taxon>Insecta</taxon>
        <taxon>Pterygota</taxon>
        <taxon>Neoptera</taxon>
        <taxon>Endopterygota</taxon>
        <taxon>Lepidoptera</taxon>
        <taxon>Glossata</taxon>
        <taxon>Ditrysia</taxon>
        <taxon>Yponomeutoidea</taxon>
        <taxon>Plutellidae</taxon>
        <taxon>Plutella</taxon>
    </lineage>
</organism>
<evidence type="ECO:0000256" key="13">
    <source>
        <dbReference type="SAM" id="MobiDB-lite"/>
    </source>
</evidence>
<feature type="transmembrane region" description="Helical" evidence="14">
    <location>
        <begin position="198"/>
        <end position="221"/>
    </location>
</feature>
<keyword evidence="10" id="KW-0325">Glycoprotein</keyword>
<keyword evidence="6 14" id="KW-0812">Transmembrane</keyword>
<dbReference type="GO" id="GO:0004100">
    <property type="term" value="F:chitin synthase activity"/>
    <property type="evidence" value="ECO:0007669"/>
    <property type="project" value="UniProtKB-EC"/>
</dbReference>
<evidence type="ECO:0000256" key="7">
    <source>
        <dbReference type="ARBA" id="ARBA00022989"/>
    </source>
</evidence>
<evidence type="ECO:0000313" key="16">
    <source>
        <dbReference type="EMBL" id="CAG9125642.1"/>
    </source>
</evidence>
<feature type="transmembrane region" description="Helical" evidence="14">
    <location>
        <begin position="1019"/>
        <end position="1039"/>
    </location>
</feature>
<evidence type="ECO:0000256" key="2">
    <source>
        <dbReference type="ARBA" id="ARBA00012543"/>
    </source>
</evidence>
<name>A0A8S4FF43_PLUXY</name>
<evidence type="ECO:0000256" key="9">
    <source>
        <dbReference type="ARBA" id="ARBA00023136"/>
    </source>
</evidence>
<evidence type="ECO:0000256" key="12">
    <source>
        <dbReference type="ARBA" id="ARBA00048014"/>
    </source>
</evidence>
<feature type="region of interest" description="Disordered" evidence="13">
    <location>
        <begin position="1166"/>
        <end position="1186"/>
    </location>
</feature>
<evidence type="ECO:0000256" key="6">
    <source>
        <dbReference type="ARBA" id="ARBA00022692"/>
    </source>
</evidence>
<gene>
    <name evidence="16" type="ORF">PLXY2_LOCUS8467</name>
</gene>
<dbReference type="Pfam" id="PF03142">
    <property type="entry name" value="Chitin_synth_2"/>
    <property type="match status" value="1"/>
</dbReference>
<comment type="similarity">
    <text evidence="11">Belongs to the chitin synthase family. Class IV subfamily.</text>
</comment>
<keyword evidence="9 14" id="KW-0472">Membrane</keyword>
<feature type="transmembrane region" description="Helical" evidence="14">
    <location>
        <begin position="227"/>
        <end position="244"/>
    </location>
</feature>
<dbReference type="EC" id="2.4.1.16" evidence="2"/>
<dbReference type="InterPro" id="IPR055120">
    <property type="entry name" value="Chs-1/2_IV_N"/>
</dbReference>
<dbReference type="InterPro" id="IPR004835">
    <property type="entry name" value="Chitin_synth"/>
</dbReference>
<keyword evidence="5" id="KW-0808">Transferase</keyword>
<feature type="transmembrane region" description="Helical" evidence="14">
    <location>
        <begin position="1273"/>
        <end position="1292"/>
    </location>
</feature>
<comment type="caution">
    <text evidence="16">The sequence shown here is derived from an EMBL/GenBank/DDBJ whole genome shotgun (WGS) entry which is preliminary data.</text>
</comment>
<keyword evidence="7 14" id="KW-1133">Transmembrane helix</keyword>
<evidence type="ECO:0000313" key="17">
    <source>
        <dbReference type="Proteomes" id="UP000653454"/>
    </source>
</evidence>
<feature type="region of interest" description="Disordered" evidence="13">
    <location>
        <begin position="1519"/>
        <end position="1540"/>
    </location>
</feature>
<feature type="transmembrane region" description="Helical" evidence="14">
    <location>
        <begin position="281"/>
        <end position="298"/>
    </location>
</feature>
<keyword evidence="4" id="KW-0328">Glycosyltransferase</keyword>
<dbReference type="PANTHER" id="PTHR22914:SF42">
    <property type="entry name" value="CHITIN SYNTHASE"/>
    <property type="match status" value="1"/>
</dbReference>
<evidence type="ECO:0000256" key="5">
    <source>
        <dbReference type="ARBA" id="ARBA00022679"/>
    </source>
</evidence>
<protein>
    <recommendedName>
        <fullName evidence="2">chitin synthase</fullName>
        <ecNumber evidence="2">2.4.1.16</ecNumber>
    </recommendedName>
</protein>
<feature type="transmembrane region" description="Helical" evidence="14">
    <location>
        <begin position="1046"/>
        <end position="1069"/>
    </location>
</feature>
<dbReference type="Proteomes" id="UP000653454">
    <property type="component" value="Unassembled WGS sequence"/>
</dbReference>
<dbReference type="InterPro" id="IPR029044">
    <property type="entry name" value="Nucleotide-diphossugar_trans"/>
</dbReference>
<dbReference type="EMBL" id="CAJHNJ030000031">
    <property type="protein sequence ID" value="CAG9125642.1"/>
    <property type="molecule type" value="Genomic_DNA"/>
</dbReference>
<keyword evidence="8" id="KW-0175">Coiled coil</keyword>
<dbReference type="FunFam" id="3.90.550.10:FF:000139">
    <property type="entry name" value="Chitin synthase 8"/>
    <property type="match status" value="1"/>
</dbReference>
<feature type="transmembrane region" description="Helical" evidence="14">
    <location>
        <begin position="403"/>
        <end position="425"/>
    </location>
</feature>
<keyword evidence="17" id="KW-1185">Reference proteome</keyword>
<sequence>MGLFRGATFRLEPSLEPLMGVAVITYRDGAIARVKGLKDDSDGSDSDYDGFYDDPDAEDLDQRAAQETKAWNLFRELPVKKESGSMASTVWIDASVKGLKLLAYVFVFIFVLGSAVLSKGTLLFITSQLKKGRVIPYCNVQLALDKQFETVLPFEERLAWLWAALIVFGFPEVLTLFRSARICFFKTSVKPSIMEFMFSFIIASLETVGYAMLVLTILPALDVVKGAMLMNAMCFVPGLLNLVSRDYTDSTYQLKIVLDVMAVSAQVTAFVVWPLTTENSGELWFIPVACVFISLGWWENYINYVDKKSSMFLIMLHNLRGNLKKSRYYTERALSVWRIFLFMSCIVFTLYIQGDEPLAFFTKVPEIFDDRNLSVQEVLIQITDALQSEVSYEPTGEPKVLPIWWQAPLWAALTQVLSGYLCFYMGKFACKILIQNFSFTFALSLVGPLTVNLLIVFAGLKNNDTCAFHDGIPDYLTFAIPPVYYVWNYITNEKVWIWLLWLVSQAWVTFHTWQPRCKRLAAMDNLFRKPWYNGVLIDQSLLLNRTKDDDDPISDEYPDDNQSRESIDAADVKPSDKVTRIYICATMWHETKDEMIEFLKSIMRMDEDQCAHRVARKYLNIINDDYYELETHIFMDDAFEVSDHSAEDSQVNRFVKCLVETIDEAASEVHYTHVRLRPPKKYPTPYGGRLVWTLPGKTKMICHLKDKSKIRHRKRWSQVMYMYYFLGHRLMDLPISVERKEVISEHTYLLALDGDIDFKPLAVHILVHLMDANKNLGAACGRIHPVGSGFMAWYQKFEYAIGHWLQKSTEHMIGCVLCSPGCFSLFRGKALMDDNVMKKYTLTSHEARHYVQYDQGEDRWLCTLLLQRGYRVEYSAASDAFTHCPEHFGEFFNQRRRWVPSTMANILDLLADSKRTVQVNDNISTLYIIYQMTLMLGTVLGPGTIFLMLTGALNAIFGISNINALMWNLVPVTVFLIVCMTCKSEVQLFLANLITCFYTMMMMVVMVGIVLQIMEDGWLAPSSMFTVATFSIFFITAALHPQEVGCLAYLLIYYITIPSMYMLLTIYSLCNLNNVSWGTREVAQKKTAKEMAQDLKDAEEAKKKMEAQGLAKWLGKTEEDSGSIEFGVAGLCRLMCCMNPNDHRNDMHLMQISNTLEKMQKQLENLGADSPAEPPSAPMRRRSSMGLRGEPLAMVPEYAESDDTSEMPREERDDLINPYWIEDPELEKGEVDFLPTAETEFWKDLIDTYLRPIDEDKKELERISTDLKSLRDLMVFAFLMLNILFVLTVFMLQLNQDKLHFKWPIGQKVDIQYEKETNYIIIDQDFLQLEPIGTLFIVFFGSVMLIQFTAMVVHRWGTLTHLLSTVNLNWYCTKRVEEFSNQANIENNGIEIARDLQKLNDEDLTPASNNVGRRKTVQNLLNKRDTKSAPINLDANFKRRLTMVMQDPDQATVINRMPSLGSSEVARRATLRALQNRRESVKPGSLRASAMFNNAAQLGELPRRPSGVAYINKAYEPALDSDEESPAPRRSTVRFTETFT</sequence>
<keyword evidence="3" id="KW-1003">Cell membrane</keyword>
<dbReference type="PANTHER" id="PTHR22914">
    <property type="entry name" value="CHITIN SYNTHASE"/>
    <property type="match status" value="1"/>
</dbReference>
<evidence type="ECO:0000256" key="10">
    <source>
        <dbReference type="ARBA" id="ARBA00023180"/>
    </source>
</evidence>
<feature type="transmembrane region" description="Helical" evidence="14">
    <location>
        <begin position="101"/>
        <end position="125"/>
    </location>
</feature>
<comment type="catalytic activity">
    <reaction evidence="12">
        <text>[(1-&gt;4)-N-acetyl-beta-D-glucosaminyl](n) + UDP-N-acetyl-alpha-D-glucosamine = [(1-&gt;4)-N-acetyl-beta-D-glucosaminyl](n+1) + UDP + H(+)</text>
        <dbReference type="Rhea" id="RHEA:16637"/>
        <dbReference type="Rhea" id="RHEA-COMP:9593"/>
        <dbReference type="Rhea" id="RHEA-COMP:9595"/>
        <dbReference type="ChEBI" id="CHEBI:15378"/>
        <dbReference type="ChEBI" id="CHEBI:17029"/>
        <dbReference type="ChEBI" id="CHEBI:57705"/>
        <dbReference type="ChEBI" id="CHEBI:58223"/>
        <dbReference type="EC" id="2.4.1.16"/>
    </reaction>
</comment>
<comment type="subcellular location">
    <subcellularLocation>
        <location evidence="1">Cell membrane</location>
        <topology evidence="1">Multi-pass membrane protein</topology>
    </subcellularLocation>
</comment>
<feature type="transmembrane region" description="Helical" evidence="14">
    <location>
        <begin position="256"/>
        <end position="275"/>
    </location>
</feature>
<dbReference type="SUPFAM" id="SSF53448">
    <property type="entry name" value="Nucleotide-diphospho-sugar transferases"/>
    <property type="match status" value="1"/>
</dbReference>
<feature type="transmembrane region" description="Helical" evidence="14">
    <location>
        <begin position="934"/>
        <end position="959"/>
    </location>
</feature>
<feature type="domain" description="Chitin synthase chs-1/2 N-terminal putative transporter" evidence="15">
    <location>
        <begin position="90"/>
        <end position="361"/>
    </location>
</feature>